<keyword evidence="4" id="KW-1185">Reference proteome</keyword>
<dbReference type="OrthoDB" id="4246706at2"/>
<feature type="domain" description="NERD" evidence="2">
    <location>
        <begin position="124"/>
        <end position="230"/>
    </location>
</feature>
<name>A0A543KM38_9MICO</name>
<dbReference type="AlphaFoldDB" id="A0A543KM38"/>
<organism evidence="3 4">
    <name type="scientific">Ornithinimicrobium humiphilum</name>
    <dbReference type="NCBI Taxonomy" id="125288"/>
    <lineage>
        <taxon>Bacteria</taxon>
        <taxon>Bacillati</taxon>
        <taxon>Actinomycetota</taxon>
        <taxon>Actinomycetes</taxon>
        <taxon>Micrococcales</taxon>
        <taxon>Ornithinimicrobiaceae</taxon>
        <taxon>Ornithinimicrobium</taxon>
    </lineage>
</organism>
<dbReference type="InterPro" id="IPR011528">
    <property type="entry name" value="NERD"/>
</dbReference>
<comment type="caution">
    <text evidence="3">The sequence shown here is derived from an EMBL/GenBank/DDBJ whole genome shotgun (WGS) entry which is preliminary data.</text>
</comment>
<sequence>MRLRYAGVCRACATGVPAGTTAVYEKDTRTVLCLTCAATLTHAAPADRLHEVDRTVDGIPAPPPKSPECRPPVYLDGVAGASARREHERRRQAREQRVRERHPKLGGLILALSDDPQSTTAWAAGAHGEERLGRRLDGLAGPEVRVLHDRRIPGTRANIDHLVVTRSGVYVVDAKRYRGRPQRRVEGGLLSPRTEKLLVGRRDCTRLVDGVLKQVELARQAVGDPSVALHGVLCFVEADWPLVGGDFTTRGVQVLWPKRLASRLTAAGPVSETHISTIWQRLGAAFPPA</sequence>
<dbReference type="EMBL" id="VFPU01000001">
    <property type="protein sequence ID" value="TQM96149.1"/>
    <property type="molecule type" value="Genomic_DNA"/>
</dbReference>
<dbReference type="PROSITE" id="PS50965">
    <property type="entry name" value="NERD"/>
    <property type="match status" value="1"/>
</dbReference>
<evidence type="ECO:0000313" key="4">
    <source>
        <dbReference type="Proteomes" id="UP000315133"/>
    </source>
</evidence>
<evidence type="ECO:0000259" key="2">
    <source>
        <dbReference type="PROSITE" id="PS50965"/>
    </source>
</evidence>
<feature type="region of interest" description="Disordered" evidence="1">
    <location>
        <begin position="80"/>
        <end position="99"/>
    </location>
</feature>
<dbReference type="Proteomes" id="UP000315133">
    <property type="component" value="Unassembled WGS sequence"/>
</dbReference>
<accession>A0A543KM38</accession>
<gene>
    <name evidence="3" type="ORF">FB476_1012</name>
</gene>
<proteinExistence type="predicted"/>
<dbReference type="Pfam" id="PF08378">
    <property type="entry name" value="NERD"/>
    <property type="match status" value="1"/>
</dbReference>
<protein>
    <submittedName>
        <fullName evidence="3">Nuclease-like protein</fullName>
    </submittedName>
</protein>
<evidence type="ECO:0000313" key="3">
    <source>
        <dbReference type="EMBL" id="TQM96149.1"/>
    </source>
</evidence>
<reference evidence="3 4" key="1">
    <citation type="submission" date="2019-06" db="EMBL/GenBank/DDBJ databases">
        <title>Sequencing the genomes of 1000 actinobacteria strains.</title>
        <authorList>
            <person name="Klenk H.-P."/>
        </authorList>
    </citation>
    <scope>NUCLEOTIDE SEQUENCE [LARGE SCALE GENOMIC DNA]</scope>
    <source>
        <strain evidence="3 4">DSM 12362</strain>
    </source>
</reference>
<evidence type="ECO:0000256" key="1">
    <source>
        <dbReference type="SAM" id="MobiDB-lite"/>
    </source>
</evidence>